<evidence type="ECO:0000313" key="3">
    <source>
        <dbReference type="Proteomes" id="UP000244810"/>
    </source>
</evidence>
<accession>A0A2T7UL55</accession>
<feature type="chain" id="PRO_5015407488" description="DUF2336 domain-containing protein" evidence="1">
    <location>
        <begin position="25"/>
        <end position="341"/>
    </location>
</feature>
<protein>
    <recommendedName>
        <fullName evidence="4">DUF2336 domain-containing protein</fullName>
    </recommendedName>
</protein>
<evidence type="ECO:0000313" key="2">
    <source>
        <dbReference type="EMBL" id="PVE45371.1"/>
    </source>
</evidence>
<name>A0A2T7UL55_9RHOB</name>
<feature type="signal peptide" evidence="1">
    <location>
        <begin position="1"/>
        <end position="24"/>
    </location>
</feature>
<comment type="caution">
    <text evidence="2">The sequence shown here is derived from an EMBL/GenBank/DDBJ whole genome shotgun (WGS) entry which is preliminary data.</text>
</comment>
<keyword evidence="3" id="KW-1185">Reference proteome</keyword>
<dbReference type="OrthoDB" id="7853387at2"/>
<keyword evidence="1" id="KW-0732">Signal</keyword>
<reference evidence="2 3" key="1">
    <citation type="journal article" date="2011" name="Syst. Appl. Microbiol.">
        <title>Defluviimonas denitrificans gen. nov., sp. nov., and Pararhodobacter aggregans gen. nov., sp. nov., non-phototrophic Rhodobacteraceae from the biofilter of a marine aquaculture.</title>
        <authorList>
            <person name="Foesel B.U."/>
            <person name="Drake H.L."/>
            <person name="Schramm A."/>
        </authorList>
    </citation>
    <scope>NUCLEOTIDE SEQUENCE [LARGE SCALE GENOMIC DNA]</scope>
    <source>
        <strain evidence="2 3">D1-19</strain>
    </source>
</reference>
<gene>
    <name evidence="2" type="ORF">DDE23_21505</name>
</gene>
<dbReference type="Proteomes" id="UP000244810">
    <property type="component" value="Unassembled WGS sequence"/>
</dbReference>
<proteinExistence type="predicted"/>
<dbReference type="EMBL" id="QDDR01000015">
    <property type="protein sequence ID" value="PVE45371.1"/>
    <property type="molecule type" value="Genomic_DNA"/>
</dbReference>
<dbReference type="RefSeq" id="WP_107750169.1">
    <property type="nucleotide sequence ID" value="NZ_QBKF01000001.1"/>
</dbReference>
<evidence type="ECO:0008006" key="4">
    <source>
        <dbReference type="Google" id="ProtNLM"/>
    </source>
</evidence>
<organism evidence="2 3">
    <name type="scientific">Pararhodobacter aggregans</name>
    <dbReference type="NCBI Taxonomy" id="404875"/>
    <lineage>
        <taxon>Bacteria</taxon>
        <taxon>Pseudomonadati</taxon>
        <taxon>Pseudomonadota</taxon>
        <taxon>Alphaproteobacteria</taxon>
        <taxon>Rhodobacterales</taxon>
        <taxon>Paracoccaceae</taxon>
        <taxon>Pararhodobacter</taxon>
    </lineage>
</organism>
<dbReference type="AlphaFoldDB" id="A0A2T7UL55"/>
<sequence>MIRNRADLRPLRPLARLLAGAALALTLAAGLNDAAATTPVPGAEAEAFVAARDAWLADDEGTALPALATLAAEGNAAARVLLGQIDKMPALQGPYLAHLPRAQRIALLRAPGGMSGRSWLAEEAGHPLVAAWIALRTPGGGPDLITRFEALDEPRAAREALVTLAAREHPDLTTVDPAAVDGDLLYLLWRAADAPHRAAIADLVPVGSAQWQMMGEVMDTPALERWLMASTAAEPLLSLCRALCDDDQMAACLGAAYGALGSHDALLTLGSPAESLIAQEEFLNSPRGRASTMRRILLASSMRARRAMLDRVSSEVSCLGDALRAEAQRYRPALPGVSDGG</sequence>
<evidence type="ECO:0000256" key="1">
    <source>
        <dbReference type="SAM" id="SignalP"/>
    </source>
</evidence>